<dbReference type="Proteomes" id="UP000298347">
    <property type="component" value="Unassembled WGS sequence"/>
</dbReference>
<evidence type="ECO:0000256" key="2">
    <source>
        <dbReference type="ARBA" id="ARBA00012782"/>
    </source>
</evidence>
<dbReference type="OrthoDB" id="9775607at2"/>
<evidence type="ECO:0000256" key="3">
    <source>
        <dbReference type="ARBA" id="ARBA00022801"/>
    </source>
</evidence>
<feature type="domain" description="Adenine deaminase C-terminal" evidence="6">
    <location>
        <begin position="425"/>
        <end position="566"/>
    </location>
</feature>
<evidence type="ECO:0000259" key="5">
    <source>
        <dbReference type="Pfam" id="PF01979"/>
    </source>
</evidence>
<evidence type="ECO:0000259" key="6">
    <source>
        <dbReference type="Pfam" id="PF13382"/>
    </source>
</evidence>
<dbReference type="Gene3D" id="3.20.20.140">
    <property type="entry name" value="Metal-dependent hydrolases"/>
    <property type="match status" value="1"/>
</dbReference>
<evidence type="ECO:0000313" key="7">
    <source>
        <dbReference type="EMBL" id="TGA98363.1"/>
    </source>
</evidence>
<protein>
    <recommendedName>
        <fullName evidence="2">adenine deaminase</fullName>
        <ecNumber evidence="2">3.5.4.2</ecNumber>
    </recommendedName>
</protein>
<keyword evidence="8" id="KW-1185">Reference proteome</keyword>
<dbReference type="Pfam" id="PF01979">
    <property type="entry name" value="Amidohydro_1"/>
    <property type="match status" value="1"/>
</dbReference>
<reference evidence="7 8" key="1">
    <citation type="journal article" date="2015" name="Int. J. Syst. Evol. Microbiol.">
        <title>Sporolactobacillus shoreae sp. nov. and Sporolactobacillus spathodeae sp. nov., two spore-forming lactic acid bacteria isolated from tree barks in Thailand.</title>
        <authorList>
            <person name="Thamacharoensuk T."/>
            <person name="Kitahara M."/>
            <person name="Ohkuma M."/>
            <person name="Thongchul N."/>
            <person name="Tanasupawat S."/>
        </authorList>
    </citation>
    <scope>NUCLEOTIDE SEQUENCE [LARGE SCALE GENOMIC DNA]</scope>
    <source>
        <strain evidence="7 8">BK92</strain>
    </source>
</reference>
<evidence type="ECO:0000313" key="8">
    <source>
        <dbReference type="Proteomes" id="UP000298347"/>
    </source>
</evidence>
<name>A0A4Z0GQP5_9BACL</name>
<organism evidence="7 8">
    <name type="scientific">Sporolactobacillus shoreae</name>
    <dbReference type="NCBI Taxonomy" id="1465501"/>
    <lineage>
        <taxon>Bacteria</taxon>
        <taxon>Bacillati</taxon>
        <taxon>Bacillota</taxon>
        <taxon>Bacilli</taxon>
        <taxon>Bacillales</taxon>
        <taxon>Sporolactobacillaceae</taxon>
        <taxon>Sporolactobacillus</taxon>
    </lineage>
</organism>
<comment type="caution">
    <text evidence="7">The sequence shown here is derived from an EMBL/GenBank/DDBJ whole genome shotgun (WGS) entry which is preliminary data.</text>
</comment>
<sequence>MVRDYYWTISQMRRQAAVIRGSEAPTRVLKNARYLNTYLKSWEQANIWIDGDRIVYVGDRLPAKTDGTTETVDCSGLTLVPGYIEPHIHPGQLYNPQTLAAYAAPLGTTTLICDNAILFRCLSDEESFRVMDHLDQLPALFYWWCRYDSQTEVVDSPFNEKRMQAWLNHPLVVQGGELTGWPKVVHGDDQILSWMRETKLLRKPIESHLPGASERTLTQLKLFGADCDHEAMTGKEAITRLKLGYTVSLRYSSIRPDLPDILKEMLDEGIHDFDHVTLNMDGSTPAFFKDGVSDHLIRIALDVGVPAIDAYMMASSNIASHYNLGDRIGHIAPGRIASINFLQNPSDPRPVSVLSRGKWIRRNGERIEDAFSEYDLTDNLEKLRLDFQLNSRDLNGGSTTGLDMVNDVITRPFELGADTGVGVLPDDTLYLTLADRKGEWRVNSYLRGFARNLSGFAGSFSTTGDILLIGKSKADMVTAFNRLKKIGGGLVIVENGETVAELALPLLGCMSGLPMERLIAEADQFEAALRRTGYTFGDPFFSLTFLSSTHLPYIRITPKGLYDVMRATLIPAAGCKK</sequence>
<feature type="domain" description="Amidohydrolase-related" evidence="5">
    <location>
        <begin position="78"/>
        <end position="359"/>
    </location>
</feature>
<dbReference type="InterPro" id="IPR032466">
    <property type="entry name" value="Metal_Hydrolase"/>
</dbReference>
<dbReference type="Pfam" id="PF13382">
    <property type="entry name" value="Adenine_deam_C"/>
    <property type="match status" value="1"/>
</dbReference>
<keyword evidence="3" id="KW-0378">Hydrolase</keyword>
<dbReference type="RefSeq" id="WP_135348450.1">
    <property type="nucleotide sequence ID" value="NZ_SRJD01000008.1"/>
</dbReference>
<comment type="similarity">
    <text evidence="1">Belongs to the metallo-dependent hydrolases superfamily. Adenine deaminase family.</text>
</comment>
<dbReference type="Gene3D" id="2.30.40.10">
    <property type="entry name" value="Urease, subunit C, domain 1"/>
    <property type="match status" value="1"/>
</dbReference>
<dbReference type="EMBL" id="SRJD01000008">
    <property type="protein sequence ID" value="TGA98363.1"/>
    <property type="molecule type" value="Genomic_DNA"/>
</dbReference>
<dbReference type="PANTHER" id="PTHR11113:SF6">
    <property type="entry name" value="ADENINE DEAMINASE YERA-RELATED"/>
    <property type="match status" value="1"/>
</dbReference>
<dbReference type="InterPro" id="IPR006680">
    <property type="entry name" value="Amidohydro-rel"/>
</dbReference>
<dbReference type="EC" id="3.5.4.2" evidence="2"/>
<evidence type="ECO:0000256" key="4">
    <source>
        <dbReference type="ARBA" id="ARBA00047720"/>
    </source>
</evidence>
<gene>
    <name evidence="7" type="ORF">E4665_08995</name>
</gene>
<evidence type="ECO:0000256" key="1">
    <source>
        <dbReference type="ARBA" id="ARBA00006773"/>
    </source>
</evidence>
<dbReference type="SUPFAM" id="SSF51338">
    <property type="entry name" value="Composite domain of metallo-dependent hydrolases"/>
    <property type="match status" value="1"/>
</dbReference>
<dbReference type="GO" id="GO:0000034">
    <property type="term" value="F:adenine deaminase activity"/>
    <property type="evidence" value="ECO:0007669"/>
    <property type="project" value="UniProtKB-EC"/>
</dbReference>
<accession>A0A4Z0GQP5</accession>
<dbReference type="InterPro" id="IPR011059">
    <property type="entry name" value="Metal-dep_hydrolase_composite"/>
</dbReference>
<dbReference type="PANTHER" id="PTHR11113">
    <property type="entry name" value="N-ACETYLGLUCOSAMINE-6-PHOSPHATE DEACETYLASE"/>
    <property type="match status" value="1"/>
</dbReference>
<comment type="catalytic activity">
    <reaction evidence="4">
        <text>adenine + H2O + H(+) = hypoxanthine + NH4(+)</text>
        <dbReference type="Rhea" id="RHEA:23688"/>
        <dbReference type="ChEBI" id="CHEBI:15377"/>
        <dbReference type="ChEBI" id="CHEBI:15378"/>
        <dbReference type="ChEBI" id="CHEBI:16708"/>
        <dbReference type="ChEBI" id="CHEBI:17368"/>
        <dbReference type="ChEBI" id="CHEBI:28938"/>
        <dbReference type="EC" id="3.5.4.2"/>
    </reaction>
</comment>
<proteinExistence type="inferred from homology"/>
<dbReference type="SUPFAM" id="SSF51556">
    <property type="entry name" value="Metallo-dependent hydrolases"/>
    <property type="match status" value="1"/>
</dbReference>
<dbReference type="InterPro" id="IPR026912">
    <property type="entry name" value="Adenine_deam_C"/>
</dbReference>
<dbReference type="AlphaFoldDB" id="A0A4Z0GQP5"/>